<accession>A0A6G1JLW8</accession>
<dbReference type="EMBL" id="MU005569">
    <property type="protein sequence ID" value="KAF2691567.1"/>
    <property type="molecule type" value="Genomic_DNA"/>
</dbReference>
<dbReference type="Proteomes" id="UP000799291">
    <property type="component" value="Unassembled WGS sequence"/>
</dbReference>
<reference evidence="1" key="1">
    <citation type="journal article" date="2020" name="Stud. Mycol.">
        <title>101 Dothideomycetes genomes: a test case for predicting lifestyles and emergence of pathogens.</title>
        <authorList>
            <person name="Haridas S."/>
            <person name="Albert R."/>
            <person name="Binder M."/>
            <person name="Bloem J."/>
            <person name="Labutti K."/>
            <person name="Salamov A."/>
            <person name="Andreopoulos B."/>
            <person name="Baker S."/>
            <person name="Barry K."/>
            <person name="Bills G."/>
            <person name="Bluhm B."/>
            <person name="Cannon C."/>
            <person name="Castanera R."/>
            <person name="Culley D."/>
            <person name="Daum C."/>
            <person name="Ezra D."/>
            <person name="Gonzalez J."/>
            <person name="Henrissat B."/>
            <person name="Kuo A."/>
            <person name="Liang C."/>
            <person name="Lipzen A."/>
            <person name="Lutzoni F."/>
            <person name="Magnuson J."/>
            <person name="Mondo S."/>
            <person name="Nolan M."/>
            <person name="Ohm R."/>
            <person name="Pangilinan J."/>
            <person name="Park H.-J."/>
            <person name="Ramirez L."/>
            <person name="Alfaro M."/>
            <person name="Sun H."/>
            <person name="Tritt A."/>
            <person name="Yoshinaga Y."/>
            <person name="Zwiers L.-H."/>
            <person name="Turgeon B."/>
            <person name="Goodwin S."/>
            <person name="Spatafora J."/>
            <person name="Crous P."/>
            <person name="Grigoriev I."/>
        </authorList>
    </citation>
    <scope>NUCLEOTIDE SEQUENCE</scope>
    <source>
        <strain evidence="1">CBS 122367</strain>
    </source>
</reference>
<evidence type="ECO:0000313" key="1">
    <source>
        <dbReference type="EMBL" id="KAF2691567.1"/>
    </source>
</evidence>
<name>A0A6G1JLW8_9PLEO</name>
<keyword evidence="2" id="KW-1185">Reference proteome</keyword>
<organism evidence="1 2">
    <name type="scientific">Lentithecium fluviatile CBS 122367</name>
    <dbReference type="NCBI Taxonomy" id="1168545"/>
    <lineage>
        <taxon>Eukaryota</taxon>
        <taxon>Fungi</taxon>
        <taxon>Dikarya</taxon>
        <taxon>Ascomycota</taxon>
        <taxon>Pezizomycotina</taxon>
        <taxon>Dothideomycetes</taxon>
        <taxon>Pleosporomycetidae</taxon>
        <taxon>Pleosporales</taxon>
        <taxon>Massarineae</taxon>
        <taxon>Lentitheciaceae</taxon>
        <taxon>Lentithecium</taxon>
    </lineage>
</organism>
<dbReference type="AlphaFoldDB" id="A0A6G1JLW8"/>
<proteinExistence type="predicted"/>
<sequence length="212" mass="23987">MCFQPLHMQDHRLACAMAIQYPACIDIGAWVQSVSQRVILEILELQFFPPLIKHCGPQCIEVREGCERSPKQKYEQLSIRQLNCLYMLPVPYTALPRWLRSLFVAYQKLAAIPTNPPTLPEGCHMGARVPARVPAAGRQAVKATQRLSHLQRLPAHKSILHTHICGRAFIFNKCGIFLTIQIPVEGTTQWSRNTLSGDYGNEVKCVRSCKRV</sequence>
<evidence type="ECO:0000313" key="2">
    <source>
        <dbReference type="Proteomes" id="UP000799291"/>
    </source>
</evidence>
<protein>
    <submittedName>
        <fullName evidence="1">Uncharacterized protein</fullName>
    </submittedName>
</protein>
<gene>
    <name evidence="1" type="ORF">K458DRAFT_2355</name>
</gene>